<protein>
    <recommendedName>
        <fullName evidence="3">Coenzyme PQQ synthesis protein A</fullName>
    </recommendedName>
</protein>
<accession>A0A8H9IUW7</accession>
<proteinExistence type="predicted"/>
<evidence type="ECO:0000313" key="1">
    <source>
        <dbReference type="EMBL" id="GHF41988.1"/>
    </source>
</evidence>
<dbReference type="Proteomes" id="UP000658656">
    <property type="component" value="Unassembled WGS sequence"/>
</dbReference>
<comment type="caution">
    <text evidence="1">The sequence shown here is derived from an EMBL/GenBank/DDBJ whole genome shotgun (WGS) entry which is preliminary data.</text>
</comment>
<reference evidence="1" key="2">
    <citation type="submission" date="2020-09" db="EMBL/GenBank/DDBJ databases">
        <authorList>
            <person name="Sun Q."/>
            <person name="Zhou Y."/>
        </authorList>
    </citation>
    <scope>NUCLEOTIDE SEQUENCE</scope>
    <source>
        <strain evidence="1">CGMCC 4.7679</strain>
    </source>
</reference>
<dbReference type="RefSeq" id="WP_260172352.1">
    <property type="nucleotide sequence ID" value="NZ_BNAV01000001.1"/>
</dbReference>
<evidence type="ECO:0008006" key="3">
    <source>
        <dbReference type="Google" id="ProtNLM"/>
    </source>
</evidence>
<dbReference type="AlphaFoldDB" id="A0A8H9IUW7"/>
<reference evidence="1" key="1">
    <citation type="journal article" date="2014" name="Int. J. Syst. Evol. Microbiol.">
        <title>Complete genome sequence of Corynebacterium casei LMG S-19264T (=DSM 44701T), isolated from a smear-ripened cheese.</title>
        <authorList>
            <consortium name="US DOE Joint Genome Institute (JGI-PGF)"/>
            <person name="Walter F."/>
            <person name="Albersmeier A."/>
            <person name="Kalinowski J."/>
            <person name="Ruckert C."/>
        </authorList>
    </citation>
    <scope>NUCLEOTIDE SEQUENCE</scope>
    <source>
        <strain evidence="1">CGMCC 4.7679</strain>
    </source>
</reference>
<name>A0A8H9IUW7_9PSEU</name>
<evidence type="ECO:0000313" key="2">
    <source>
        <dbReference type="Proteomes" id="UP000658656"/>
    </source>
</evidence>
<gene>
    <name evidence="1" type="ORF">GCM10017566_14400</name>
</gene>
<sequence>METLVPQEIAVDRPLWSEPVAECYETRPEVTAYAGESGPWQAR</sequence>
<keyword evidence="2" id="KW-1185">Reference proteome</keyword>
<dbReference type="EMBL" id="BNAV01000001">
    <property type="protein sequence ID" value="GHF41988.1"/>
    <property type="molecule type" value="Genomic_DNA"/>
</dbReference>
<organism evidence="1 2">
    <name type="scientific">Amycolatopsis bartoniae</name>
    <dbReference type="NCBI Taxonomy" id="941986"/>
    <lineage>
        <taxon>Bacteria</taxon>
        <taxon>Bacillati</taxon>
        <taxon>Actinomycetota</taxon>
        <taxon>Actinomycetes</taxon>
        <taxon>Pseudonocardiales</taxon>
        <taxon>Pseudonocardiaceae</taxon>
        <taxon>Amycolatopsis</taxon>
    </lineage>
</organism>